<dbReference type="AlphaFoldDB" id="A0AAD6FM93"/>
<evidence type="ECO:0000256" key="1">
    <source>
        <dbReference type="SAM" id="MobiDB-lite"/>
    </source>
</evidence>
<reference evidence="2" key="1">
    <citation type="submission" date="2022-11" db="EMBL/GenBank/DDBJ databases">
        <title>Chromosome-level genome of Pogonophryne albipinna.</title>
        <authorList>
            <person name="Jo E."/>
        </authorList>
    </citation>
    <scope>NUCLEOTIDE SEQUENCE</scope>
    <source>
        <strain evidence="2">SGF0006</strain>
        <tissue evidence="2">Muscle</tissue>
    </source>
</reference>
<organism evidence="2 3">
    <name type="scientific">Pogonophryne albipinna</name>
    <dbReference type="NCBI Taxonomy" id="1090488"/>
    <lineage>
        <taxon>Eukaryota</taxon>
        <taxon>Metazoa</taxon>
        <taxon>Chordata</taxon>
        <taxon>Craniata</taxon>
        <taxon>Vertebrata</taxon>
        <taxon>Euteleostomi</taxon>
        <taxon>Actinopterygii</taxon>
        <taxon>Neopterygii</taxon>
        <taxon>Teleostei</taxon>
        <taxon>Neoteleostei</taxon>
        <taxon>Acanthomorphata</taxon>
        <taxon>Eupercaria</taxon>
        <taxon>Perciformes</taxon>
        <taxon>Notothenioidei</taxon>
        <taxon>Pogonophryne</taxon>
    </lineage>
</organism>
<feature type="compositionally biased region" description="Basic and acidic residues" evidence="1">
    <location>
        <begin position="12"/>
        <end position="25"/>
    </location>
</feature>
<comment type="caution">
    <text evidence="2">The sequence shown here is derived from an EMBL/GenBank/DDBJ whole genome shotgun (WGS) entry which is preliminary data.</text>
</comment>
<feature type="non-terminal residue" evidence="2">
    <location>
        <position position="142"/>
    </location>
</feature>
<sequence>MTLPGETAASDTYHERMRSNADPGTKHDSALLHQISVTRSILSVVLWSLSGASCRGVFLIVLLDAGLSIGRSQDNIYEPQHLVTQASSGGWVCLNPHPQPGSASQAKSQIRMQQCRVLSSPPQLMCLIRFPQLSALASSRHR</sequence>
<dbReference type="EMBL" id="JAPTMU010000007">
    <property type="protein sequence ID" value="KAJ4940373.1"/>
    <property type="molecule type" value="Genomic_DNA"/>
</dbReference>
<keyword evidence="3" id="KW-1185">Reference proteome</keyword>
<accession>A0AAD6FM93</accession>
<evidence type="ECO:0000313" key="3">
    <source>
        <dbReference type="Proteomes" id="UP001219934"/>
    </source>
</evidence>
<name>A0AAD6FM93_9TELE</name>
<gene>
    <name evidence="2" type="ORF">JOQ06_026680</name>
</gene>
<evidence type="ECO:0000313" key="2">
    <source>
        <dbReference type="EMBL" id="KAJ4940373.1"/>
    </source>
</evidence>
<feature type="region of interest" description="Disordered" evidence="1">
    <location>
        <begin position="1"/>
        <end position="25"/>
    </location>
</feature>
<protein>
    <submittedName>
        <fullName evidence="2">Uncharacterized protein</fullName>
    </submittedName>
</protein>
<proteinExistence type="predicted"/>
<dbReference type="Proteomes" id="UP001219934">
    <property type="component" value="Unassembled WGS sequence"/>
</dbReference>